<keyword evidence="3" id="KW-1185">Reference proteome</keyword>
<organism evidence="2 3">
    <name type="scientific">Pontixanthobacter aquaemixtae</name>
    <dbReference type="NCBI Taxonomy" id="1958940"/>
    <lineage>
        <taxon>Bacteria</taxon>
        <taxon>Pseudomonadati</taxon>
        <taxon>Pseudomonadota</taxon>
        <taxon>Alphaproteobacteria</taxon>
        <taxon>Sphingomonadales</taxon>
        <taxon>Erythrobacteraceae</taxon>
        <taxon>Pontixanthobacter</taxon>
    </lineage>
</organism>
<dbReference type="OrthoDB" id="7428341at2"/>
<evidence type="ECO:0000256" key="1">
    <source>
        <dbReference type="SAM" id="Phobius"/>
    </source>
</evidence>
<evidence type="ECO:0000313" key="2">
    <source>
        <dbReference type="EMBL" id="MXO91415.1"/>
    </source>
</evidence>
<evidence type="ECO:0008006" key="4">
    <source>
        <dbReference type="Google" id="ProtNLM"/>
    </source>
</evidence>
<keyword evidence="1" id="KW-0812">Transmembrane</keyword>
<sequence>MVTIAILVSRVEALCVASMLEAQGIAVHVGASHHASTEVISLALGGHRLWIAKADYQAASDLIREAGTADHWEFSRSMQRAVLRLMAFWAVVFVLPFMIISAIEWENQNSGPLGVVFPIFSLFSLPVNPQGSGDYYLAPPSA</sequence>
<evidence type="ECO:0000313" key="3">
    <source>
        <dbReference type="Proteomes" id="UP000442714"/>
    </source>
</evidence>
<dbReference type="Gene3D" id="3.30.70.790">
    <property type="entry name" value="UreE, C-terminal domain"/>
    <property type="match status" value="1"/>
</dbReference>
<proteinExistence type="predicted"/>
<feature type="transmembrane region" description="Helical" evidence="1">
    <location>
        <begin position="81"/>
        <end position="103"/>
    </location>
</feature>
<dbReference type="EMBL" id="WTYX01000002">
    <property type="protein sequence ID" value="MXO91415.1"/>
    <property type="molecule type" value="Genomic_DNA"/>
</dbReference>
<keyword evidence="1" id="KW-1133">Transmembrane helix</keyword>
<dbReference type="RefSeq" id="WP_160605091.1">
    <property type="nucleotide sequence ID" value="NZ_WTYX01000002.1"/>
</dbReference>
<protein>
    <recommendedName>
        <fullName evidence="4">DUF2007 domain-containing protein</fullName>
    </recommendedName>
</protein>
<accession>A0A844ZU58</accession>
<dbReference type="AlphaFoldDB" id="A0A844ZU58"/>
<name>A0A844ZU58_9SPHN</name>
<dbReference type="Proteomes" id="UP000442714">
    <property type="component" value="Unassembled WGS sequence"/>
</dbReference>
<comment type="caution">
    <text evidence="2">The sequence shown here is derived from an EMBL/GenBank/DDBJ whole genome shotgun (WGS) entry which is preliminary data.</text>
</comment>
<gene>
    <name evidence="2" type="ORF">GRI41_11315</name>
</gene>
<keyword evidence="1" id="KW-0472">Membrane</keyword>
<reference evidence="2 3" key="1">
    <citation type="submission" date="2019-12" db="EMBL/GenBank/DDBJ databases">
        <title>Genomic-based taxomic classification of the family Erythrobacteraceae.</title>
        <authorList>
            <person name="Xu L."/>
        </authorList>
    </citation>
    <scope>NUCLEOTIDE SEQUENCE [LARGE SCALE GENOMIC DNA]</scope>
    <source>
        <strain evidence="2 3">KCTC 52763</strain>
    </source>
</reference>